<evidence type="ECO:0000313" key="2">
    <source>
        <dbReference type="Proteomes" id="UP000245783"/>
    </source>
</evidence>
<reference evidence="1 2" key="1">
    <citation type="journal article" date="2018" name="Mol. Biol. Evol.">
        <title>Broad Genomic Sampling Reveals a Smut Pathogenic Ancestry of the Fungal Clade Ustilaginomycotina.</title>
        <authorList>
            <person name="Kijpornyongpan T."/>
            <person name="Mondo S.J."/>
            <person name="Barry K."/>
            <person name="Sandor L."/>
            <person name="Lee J."/>
            <person name="Lipzen A."/>
            <person name="Pangilinan J."/>
            <person name="LaButti K."/>
            <person name="Hainaut M."/>
            <person name="Henrissat B."/>
            <person name="Grigoriev I.V."/>
            <person name="Spatafora J.W."/>
            <person name="Aime M.C."/>
        </authorList>
    </citation>
    <scope>NUCLEOTIDE SEQUENCE [LARGE SCALE GENOMIC DNA]</scope>
    <source>
        <strain evidence="1 2">MCA 4658</strain>
    </source>
</reference>
<dbReference type="EMBL" id="KZ819393">
    <property type="protein sequence ID" value="PWN41402.1"/>
    <property type="molecule type" value="Genomic_DNA"/>
</dbReference>
<dbReference type="RefSeq" id="XP_025368562.1">
    <property type="nucleotide sequence ID" value="XM_025510665.1"/>
</dbReference>
<name>A0A316VVD2_9BASI</name>
<organism evidence="1 2">
    <name type="scientific">Ceraceosorus guamensis</name>
    <dbReference type="NCBI Taxonomy" id="1522189"/>
    <lineage>
        <taxon>Eukaryota</taxon>
        <taxon>Fungi</taxon>
        <taxon>Dikarya</taxon>
        <taxon>Basidiomycota</taxon>
        <taxon>Ustilaginomycotina</taxon>
        <taxon>Exobasidiomycetes</taxon>
        <taxon>Ceraceosorales</taxon>
        <taxon>Ceraceosoraceae</taxon>
        <taxon>Ceraceosorus</taxon>
    </lineage>
</organism>
<protein>
    <submittedName>
        <fullName evidence="1">Uncharacterized protein</fullName>
    </submittedName>
</protein>
<dbReference type="Proteomes" id="UP000245783">
    <property type="component" value="Unassembled WGS sequence"/>
</dbReference>
<keyword evidence="2" id="KW-1185">Reference proteome</keyword>
<dbReference type="AlphaFoldDB" id="A0A316VVD2"/>
<dbReference type="GeneID" id="37032535"/>
<proteinExistence type="predicted"/>
<sequence>MHAPDEVRVLFLDWYRPRASVCMLLIAHGCECCCCCCWCGGGLPSVTSVINYTVLVARGSMIILTVTDSRIKTGHTSIHRPTTRTQHNTQRSICFDSFCGCQVSVSQSGALTSRCYCCILSIFGHPSPLPTTPSRSSL</sequence>
<gene>
    <name evidence="1" type="ORF">IE81DRAFT_175598</name>
</gene>
<evidence type="ECO:0000313" key="1">
    <source>
        <dbReference type="EMBL" id="PWN41402.1"/>
    </source>
</evidence>
<dbReference type="InParanoid" id="A0A316VVD2"/>
<accession>A0A316VVD2</accession>